<dbReference type="SUPFAM" id="SSF50978">
    <property type="entry name" value="WD40 repeat-like"/>
    <property type="match status" value="2"/>
</dbReference>
<keyword evidence="1 3" id="KW-0853">WD repeat</keyword>
<accession>A0ABY7DW97</accession>
<sequence>MLSLDDAVMAEVAPNHTLVRRRVPPSLWLRLRRDLSVYLTEIHADHVRTIQWAHAHFNEAATERYLKQKDKAPSYHRAMAEYFLGLWVEKPKPYPGYDKGVLRYVAPQPLYWEQKDAKNDGSGRVYNLRKINELPYHLLNSNQMQLYKSETMCNFEWVLAKLCGTSLRSLVEEYHIGLEAEPSDNDLKLLSDTLQLSATAVLRDPRQLAGQLVGRVQGIVNRDVPATPGDPPRYPFLHGMVAQAKNTSIPALVPSIGCLTEPGGILYDLLSGHMKPITAVTTTTDAQRALTASEDNTLKVWDLKSGKVTSTLYDFGKNVTKLRTAFNNKFVIAVEGSVIKIWSLASKECCSVIDQYLDPPVLSIASEGKLLVGFFDGAGALRTWDLENEFRHVCETKIEGSRVYSDNAVVMSPNSYGDYVLYAFRGANWATIQHARSGKVIHKLKCHEDSSSIVALAITRDYMVLACRQNYMKLHEIHQLELFDAKKGKYLRSIRGCTQDFITELHINLVGSHAIVVCASETSNASNIAIWNLETEDHKHLAKHSGVSTVSACADFRYCLTAQKGDNTLKIWNISKFINQPMPKMKKSLGVAEIHPMIDNPRYAIARQVNHGPISIWNVAKAKCLASAVRIERGLSESSDVVLIRNINVVILTERGLKDSKPVFKTVLIYDLRAKRYVKKLTQCFIVPSPAHEYILLDGITLLGPAETRNHFIIWSLETGRELFRIRPQFVDVDVKGNIKEADLEHSMQMRASTAKMTPWDRRTESSSAKRRRREKAREEEKHHLEEILREKKNGIEQFIISGDLNVIVASFFAHHLCVFNVSSKLYTQTLENENSMLFLHVAALNFDGSCLVHANYDEASKVSYVTLWDTTTGHVKKRLKNETDVLAIAITDNGNRVVFGKANKELRIWDPMRKSANSMKKVKGYDSLEFDVNSKIFILNDGKSAVVFAGDISLWDLENATLLAAFTPDTRIEVVTTVMSGQLITIGVHEYPELVVLKMTGKDVKSIVDITHEDLFGESTGDTSDEEEDEEDDL</sequence>
<dbReference type="Gene3D" id="2.130.10.10">
    <property type="entry name" value="YVTN repeat-like/Quinoprotein amine dehydrogenase"/>
    <property type="match status" value="3"/>
</dbReference>
<dbReference type="InterPro" id="IPR052752">
    <property type="entry name" value="NACHT-WD_repeat"/>
</dbReference>
<organism evidence="5 6">
    <name type="scientific">Mya arenaria</name>
    <name type="common">Soft-shell clam</name>
    <dbReference type="NCBI Taxonomy" id="6604"/>
    <lineage>
        <taxon>Eukaryota</taxon>
        <taxon>Metazoa</taxon>
        <taxon>Spiralia</taxon>
        <taxon>Lophotrochozoa</taxon>
        <taxon>Mollusca</taxon>
        <taxon>Bivalvia</taxon>
        <taxon>Autobranchia</taxon>
        <taxon>Heteroconchia</taxon>
        <taxon>Euheterodonta</taxon>
        <taxon>Imparidentia</taxon>
        <taxon>Neoheterodontei</taxon>
        <taxon>Myida</taxon>
        <taxon>Myoidea</taxon>
        <taxon>Myidae</taxon>
        <taxon>Mya</taxon>
    </lineage>
</organism>
<dbReference type="InterPro" id="IPR001680">
    <property type="entry name" value="WD40_rpt"/>
</dbReference>
<evidence type="ECO:0000256" key="2">
    <source>
        <dbReference type="ARBA" id="ARBA00022737"/>
    </source>
</evidence>
<evidence type="ECO:0000256" key="4">
    <source>
        <dbReference type="SAM" id="MobiDB-lite"/>
    </source>
</evidence>
<dbReference type="PROSITE" id="PS50082">
    <property type="entry name" value="WD_REPEATS_2"/>
    <property type="match status" value="1"/>
</dbReference>
<dbReference type="InterPro" id="IPR015943">
    <property type="entry name" value="WD40/YVTN_repeat-like_dom_sf"/>
</dbReference>
<dbReference type="PANTHER" id="PTHR19871">
    <property type="entry name" value="BETA TRANSDUCIN-RELATED PROTEIN"/>
    <property type="match status" value="1"/>
</dbReference>
<evidence type="ECO:0000313" key="5">
    <source>
        <dbReference type="EMBL" id="WAR01993.1"/>
    </source>
</evidence>
<gene>
    <name evidence="5" type="ORF">MAR_008551</name>
</gene>
<keyword evidence="6" id="KW-1185">Reference proteome</keyword>
<dbReference type="Pfam" id="PF00400">
    <property type="entry name" value="WD40"/>
    <property type="match status" value="2"/>
</dbReference>
<dbReference type="PROSITE" id="PS00678">
    <property type="entry name" value="WD_REPEATS_1"/>
    <property type="match status" value="1"/>
</dbReference>
<evidence type="ECO:0000256" key="1">
    <source>
        <dbReference type="ARBA" id="ARBA00022574"/>
    </source>
</evidence>
<proteinExistence type="predicted"/>
<dbReference type="SMART" id="SM00320">
    <property type="entry name" value="WD40"/>
    <property type="match status" value="6"/>
</dbReference>
<feature type="region of interest" description="Disordered" evidence="4">
    <location>
        <begin position="751"/>
        <end position="781"/>
    </location>
</feature>
<protein>
    <submittedName>
        <fullName evidence="5">NWD1-like protein</fullName>
    </submittedName>
</protein>
<keyword evidence="2" id="KW-0677">Repeat</keyword>
<name>A0ABY7DW97_MYAAR</name>
<dbReference type="PROSITE" id="PS50294">
    <property type="entry name" value="WD_REPEATS_REGION"/>
    <property type="match status" value="1"/>
</dbReference>
<dbReference type="EMBL" id="CP111015">
    <property type="protein sequence ID" value="WAR01993.1"/>
    <property type="molecule type" value="Genomic_DNA"/>
</dbReference>
<dbReference type="PANTHER" id="PTHR19871:SF43">
    <property type="entry name" value="SI:CH211-212K18.6"/>
    <property type="match status" value="1"/>
</dbReference>
<dbReference type="InterPro" id="IPR019775">
    <property type="entry name" value="WD40_repeat_CS"/>
</dbReference>
<dbReference type="InterPro" id="IPR036322">
    <property type="entry name" value="WD40_repeat_dom_sf"/>
</dbReference>
<dbReference type="Proteomes" id="UP001164746">
    <property type="component" value="Chromosome 4"/>
</dbReference>
<feature type="repeat" description="WD" evidence="3">
    <location>
        <begin position="270"/>
        <end position="311"/>
    </location>
</feature>
<evidence type="ECO:0000256" key="3">
    <source>
        <dbReference type="PROSITE-ProRule" id="PRU00221"/>
    </source>
</evidence>
<evidence type="ECO:0000313" key="6">
    <source>
        <dbReference type="Proteomes" id="UP001164746"/>
    </source>
</evidence>
<reference evidence="5" key="1">
    <citation type="submission" date="2022-11" db="EMBL/GenBank/DDBJ databases">
        <title>Centuries of genome instability and evolution in soft-shell clam transmissible cancer (bioRxiv).</title>
        <authorList>
            <person name="Hart S.F.M."/>
            <person name="Yonemitsu M.A."/>
            <person name="Giersch R.M."/>
            <person name="Beal B.F."/>
            <person name="Arriagada G."/>
            <person name="Davis B.W."/>
            <person name="Ostrander E.A."/>
            <person name="Goff S.P."/>
            <person name="Metzger M.J."/>
        </authorList>
    </citation>
    <scope>NUCLEOTIDE SEQUENCE</scope>
    <source>
        <strain evidence="5">MELC-2E11</strain>
        <tissue evidence="5">Siphon/mantle</tissue>
    </source>
</reference>